<protein>
    <submittedName>
        <fullName evidence="3">SpoIID/LytB domain protein</fullName>
    </submittedName>
</protein>
<sequence length="424" mass="48611">MHMRYLIALFSLLIILSVPYEAQAEEMVTVKLVKDIGNTSEVKIKLHGDYLTLDPSIQLKEGVTYKLRVKRSGSFYLISNSDEQKIDGAFMLIPSIYDTNHYIEINGQPHLGVIEFTEEKQKYIRPVNQLPLEDYLKGVVPFEVFPSWNLETLKAQALAARTYAFTQKEKEMNDTIQYQVYGGFTWNPETTKAVEETKGEIITHNGTPITAFYSASNGGMTENNSNVWGGDSISIYPIKEDKYDPIHPWEFSFHREQLAIENIDWDQSDAWDSLTEMDERIATNMKKSLRQKGYLGEIKILSIPEFEISKKRNESGRTEEGSMTVSFLHQLFDGTIMYEQLELKNTNINKIRPLIGGDVFRSYLIDSLTYNEDLYTMNGRGYGHGVGMSQWGASIMGDQGKNYKEILQFYFPQTEITNMSKISK</sequence>
<reference evidence="4" key="1">
    <citation type="submission" date="2016-10" db="EMBL/GenBank/DDBJ databases">
        <authorList>
            <person name="Varghese N."/>
            <person name="Submissions S."/>
        </authorList>
    </citation>
    <scope>NUCLEOTIDE SEQUENCE [LARGE SCALE GENOMIC DNA]</scope>
    <source>
        <strain evidence="4">IBRC-M10078</strain>
    </source>
</reference>
<evidence type="ECO:0000256" key="1">
    <source>
        <dbReference type="SAM" id="SignalP"/>
    </source>
</evidence>
<dbReference type="InterPro" id="IPR013693">
    <property type="entry name" value="SpoIID/LytB_N"/>
</dbReference>
<dbReference type="InterPro" id="IPR013486">
    <property type="entry name" value="SpoIID/LytB"/>
</dbReference>
<proteinExistence type="predicted"/>
<keyword evidence="4" id="KW-1185">Reference proteome</keyword>
<dbReference type="AlphaFoldDB" id="A0A1H0UU19"/>
<evidence type="ECO:0000313" key="3">
    <source>
        <dbReference type="EMBL" id="SDP69717.1"/>
    </source>
</evidence>
<organism evidence="3 4">
    <name type="scientific">Litchfieldia salsa</name>
    <dbReference type="NCBI Taxonomy" id="930152"/>
    <lineage>
        <taxon>Bacteria</taxon>
        <taxon>Bacillati</taxon>
        <taxon>Bacillota</taxon>
        <taxon>Bacilli</taxon>
        <taxon>Bacillales</taxon>
        <taxon>Bacillaceae</taxon>
        <taxon>Litchfieldia</taxon>
    </lineage>
</organism>
<evidence type="ECO:0000313" key="4">
    <source>
        <dbReference type="Proteomes" id="UP000199159"/>
    </source>
</evidence>
<name>A0A1H0UU19_9BACI</name>
<keyword evidence="1" id="KW-0732">Signal</keyword>
<dbReference type="RefSeq" id="WP_386756470.1">
    <property type="nucleotide sequence ID" value="NZ_JBHSDM010000007.1"/>
</dbReference>
<dbReference type="PANTHER" id="PTHR30032:SF4">
    <property type="entry name" value="AMIDASE ENHANCER"/>
    <property type="match status" value="1"/>
</dbReference>
<accession>A0A1H0UU19</accession>
<dbReference type="Proteomes" id="UP000199159">
    <property type="component" value="Unassembled WGS sequence"/>
</dbReference>
<dbReference type="InterPro" id="IPR051922">
    <property type="entry name" value="Bact_Sporulation_Assoc"/>
</dbReference>
<dbReference type="PANTHER" id="PTHR30032">
    <property type="entry name" value="N-ACETYLMURAMOYL-L-ALANINE AMIDASE-RELATED"/>
    <property type="match status" value="1"/>
</dbReference>
<evidence type="ECO:0000259" key="2">
    <source>
        <dbReference type="Pfam" id="PF08486"/>
    </source>
</evidence>
<dbReference type="GO" id="GO:0030288">
    <property type="term" value="C:outer membrane-bounded periplasmic space"/>
    <property type="evidence" value="ECO:0007669"/>
    <property type="project" value="TreeGrafter"/>
</dbReference>
<feature type="domain" description="Sporulation stage II protein D amidase enhancer LytB N-terminal" evidence="2">
    <location>
        <begin position="122"/>
        <end position="204"/>
    </location>
</feature>
<dbReference type="EMBL" id="FNJU01000005">
    <property type="protein sequence ID" value="SDP69717.1"/>
    <property type="molecule type" value="Genomic_DNA"/>
</dbReference>
<dbReference type="STRING" id="930152.SAMN05216565_105169"/>
<feature type="signal peptide" evidence="1">
    <location>
        <begin position="1"/>
        <end position="24"/>
    </location>
</feature>
<dbReference type="NCBIfam" id="TIGR02669">
    <property type="entry name" value="SpoIID_LytB"/>
    <property type="match status" value="1"/>
</dbReference>
<gene>
    <name evidence="3" type="ORF">SAMN05216565_105169</name>
</gene>
<dbReference type="Pfam" id="PF08486">
    <property type="entry name" value="SpoIID"/>
    <property type="match status" value="1"/>
</dbReference>
<feature type="chain" id="PRO_5011467289" evidence="1">
    <location>
        <begin position="25"/>
        <end position="424"/>
    </location>
</feature>
<dbReference type="GO" id="GO:0030435">
    <property type="term" value="P:sporulation resulting in formation of a cellular spore"/>
    <property type="evidence" value="ECO:0007669"/>
    <property type="project" value="InterPro"/>
</dbReference>